<dbReference type="GO" id="GO:0006412">
    <property type="term" value="P:translation"/>
    <property type="evidence" value="ECO:0007669"/>
    <property type="project" value="InterPro"/>
</dbReference>
<dbReference type="EMBL" id="JARKIK010000001">
    <property type="protein sequence ID" value="KAK8753895.1"/>
    <property type="molecule type" value="Genomic_DNA"/>
</dbReference>
<dbReference type="InterPro" id="IPR036164">
    <property type="entry name" value="bL21-like_sf"/>
</dbReference>
<dbReference type="NCBIfam" id="TIGR00061">
    <property type="entry name" value="L21"/>
    <property type="match status" value="1"/>
</dbReference>
<dbReference type="EMBL" id="JARKIK010000001">
    <property type="protein sequence ID" value="KAK8753896.1"/>
    <property type="molecule type" value="Genomic_DNA"/>
</dbReference>
<evidence type="ECO:0000313" key="6">
    <source>
        <dbReference type="Proteomes" id="UP001445076"/>
    </source>
</evidence>
<dbReference type="Proteomes" id="UP001445076">
    <property type="component" value="Unassembled WGS sequence"/>
</dbReference>
<dbReference type="Pfam" id="PF00829">
    <property type="entry name" value="Ribosomal_L21p"/>
    <property type="match status" value="1"/>
</dbReference>
<dbReference type="PANTHER" id="PTHR21349:SF0">
    <property type="entry name" value="LARGE RIBOSOMAL SUBUNIT PROTEIN BL21M"/>
    <property type="match status" value="1"/>
</dbReference>
<name>A0AAW0YQJ8_CHEQU</name>
<dbReference type="GO" id="GO:0005762">
    <property type="term" value="C:mitochondrial large ribosomal subunit"/>
    <property type="evidence" value="ECO:0007669"/>
    <property type="project" value="TreeGrafter"/>
</dbReference>
<dbReference type="EMBL" id="JARKIK010000001">
    <property type="protein sequence ID" value="KAK8753898.1"/>
    <property type="molecule type" value="Genomic_DNA"/>
</dbReference>
<evidence type="ECO:0000313" key="5">
    <source>
        <dbReference type="EMBL" id="KAK8753897.1"/>
    </source>
</evidence>
<accession>A0AAW0YQJ8</accession>
<evidence type="ECO:0000256" key="3">
    <source>
        <dbReference type="ARBA" id="ARBA00023274"/>
    </source>
</evidence>
<comment type="similarity">
    <text evidence="1">Belongs to the bacterial ribosomal protein bL21 family.</text>
</comment>
<keyword evidence="2" id="KW-0689">Ribosomal protein</keyword>
<reference evidence="5 6" key="1">
    <citation type="journal article" date="2024" name="BMC Genomics">
        <title>Genome assembly of redclaw crayfish (Cherax quadricarinatus) provides insights into its immune adaptation and hypoxia tolerance.</title>
        <authorList>
            <person name="Liu Z."/>
            <person name="Zheng J."/>
            <person name="Li H."/>
            <person name="Fang K."/>
            <person name="Wang S."/>
            <person name="He J."/>
            <person name="Zhou D."/>
            <person name="Weng S."/>
            <person name="Chi M."/>
            <person name="Gu Z."/>
            <person name="He J."/>
            <person name="Li F."/>
            <person name="Wang M."/>
        </authorList>
    </citation>
    <scope>NUCLEOTIDE SEQUENCE [LARGE SCALE GENOMIC DNA]</scope>
    <source>
        <strain evidence="5">ZL_2023a</strain>
    </source>
</reference>
<dbReference type="PANTHER" id="PTHR21349">
    <property type="entry name" value="50S RIBOSOMAL PROTEIN L21"/>
    <property type="match status" value="1"/>
</dbReference>
<dbReference type="GO" id="GO:0003723">
    <property type="term" value="F:RNA binding"/>
    <property type="evidence" value="ECO:0007669"/>
    <property type="project" value="InterPro"/>
</dbReference>
<dbReference type="EMBL" id="JARKIK010000001">
    <property type="protein sequence ID" value="KAK8753897.1"/>
    <property type="molecule type" value="Genomic_DNA"/>
</dbReference>
<keyword evidence="3" id="KW-0687">Ribonucleoprotein</keyword>
<proteinExistence type="inferred from homology"/>
<evidence type="ECO:0000256" key="1">
    <source>
        <dbReference type="ARBA" id="ARBA00008563"/>
    </source>
</evidence>
<evidence type="ECO:0000256" key="4">
    <source>
        <dbReference type="ARBA" id="ARBA00044129"/>
    </source>
</evidence>
<feature type="non-terminal residue" evidence="5">
    <location>
        <position position="1"/>
    </location>
</feature>
<organism evidence="5 6">
    <name type="scientific">Cherax quadricarinatus</name>
    <name type="common">Australian red claw crayfish</name>
    <dbReference type="NCBI Taxonomy" id="27406"/>
    <lineage>
        <taxon>Eukaryota</taxon>
        <taxon>Metazoa</taxon>
        <taxon>Ecdysozoa</taxon>
        <taxon>Arthropoda</taxon>
        <taxon>Crustacea</taxon>
        <taxon>Multicrustacea</taxon>
        <taxon>Malacostraca</taxon>
        <taxon>Eumalacostraca</taxon>
        <taxon>Eucarida</taxon>
        <taxon>Decapoda</taxon>
        <taxon>Pleocyemata</taxon>
        <taxon>Astacidea</taxon>
        <taxon>Parastacoidea</taxon>
        <taxon>Parastacidae</taxon>
        <taxon>Cherax</taxon>
    </lineage>
</organism>
<protein>
    <recommendedName>
        <fullName evidence="4">Large ribosomal subunit protein bL21m</fullName>
    </recommendedName>
</protein>
<dbReference type="InterPro" id="IPR001787">
    <property type="entry name" value="Ribosomal_bL21"/>
</dbReference>
<gene>
    <name evidence="5" type="ORF">OTU49_000760</name>
</gene>
<sequence length="219" mass="24524">QEGGMAAARWLRPALRTSTALWGSESILRKASARLPLVLQANGLRTPGAVGTALQRSVQQPNVQQQVVDDTSGEELTKYVIQQVNSQINEHKHGRLFAVVFIQGKQHLVTSEDLVVVQGLFPPNIGDAIRMEKVLAVGGQDFTLLGRPLLSKDLVKVEATVVEKTLSHCRIYFYSKRRKNSRKTRFERQTLTMLRINCIDIMHRIDEVPTVEGVDGRIF</sequence>
<reference evidence="5" key="2">
    <citation type="submission" date="2024-01" db="EMBL/GenBank/DDBJ databases">
        <authorList>
            <person name="He J."/>
            <person name="Wang M."/>
            <person name="Zheng J."/>
            <person name="Liu Z."/>
        </authorList>
    </citation>
    <scope>NUCLEOTIDE SEQUENCE</scope>
    <source>
        <strain evidence="5">ZL_2023a</strain>
        <tissue evidence="5">Muscle</tissue>
    </source>
</reference>
<evidence type="ECO:0000256" key="2">
    <source>
        <dbReference type="ARBA" id="ARBA00022980"/>
    </source>
</evidence>
<dbReference type="GO" id="GO:0003735">
    <property type="term" value="F:structural constituent of ribosome"/>
    <property type="evidence" value="ECO:0007669"/>
    <property type="project" value="InterPro"/>
</dbReference>
<dbReference type="SUPFAM" id="SSF141091">
    <property type="entry name" value="L21p-like"/>
    <property type="match status" value="1"/>
</dbReference>
<keyword evidence="6" id="KW-1185">Reference proteome</keyword>
<dbReference type="AlphaFoldDB" id="A0AAW0YQJ8"/>
<comment type="caution">
    <text evidence="5">The sequence shown here is derived from an EMBL/GenBank/DDBJ whole genome shotgun (WGS) entry which is preliminary data.</text>
</comment>
<dbReference type="InterPro" id="IPR028909">
    <property type="entry name" value="bL21-like"/>
</dbReference>